<dbReference type="EMBL" id="AJWZ01008230">
    <property type="protein sequence ID" value="EKC54686.1"/>
    <property type="molecule type" value="Genomic_DNA"/>
</dbReference>
<name>K1T5L9_9ZZZZ</name>
<dbReference type="AlphaFoldDB" id="K1T5L9"/>
<feature type="region of interest" description="Disordered" evidence="1">
    <location>
        <begin position="66"/>
        <end position="119"/>
    </location>
</feature>
<feature type="compositionally biased region" description="Basic and acidic residues" evidence="1">
    <location>
        <begin position="77"/>
        <end position="94"/>
    </location>
</feature>
<protein>
    <submittedName>
        <fullName evidence="2">Stage II sporulation protein P</fullName>
    </submittedName>
</protein>
<organism evidence="2">
    <name type="scientific">human gut metagenome</name>
    <dbReference type="NCBI Taxonomy" id="408170"/>
    <lineage>
        <taxon>unclassified sequences</taxon>
        <taxon>metagenomes</taxon>
        <taxon>organismal metagenomes</taxon>
    </lineage>
</organism>
<gene>
    <name evidence="2" type="ORF">OBE_11955</name>
</gene>
<feature type="non-terminal residue" evidence="2">
    <location>
        <position position="235"/>
    </location>
</feature>
<accession>K1T5L9</accession>
<proteinExistence type="predicted"/>
<evidence type="ECO:0000313" key="2">
    <source>
        <dbReference type="EMBL" id="EKC54686.1"/>
    </source>
</evidence>
<evidence type="ECO:0000256" key="1">
    <source>
        <dbReference type="SAM" id="MobiDB-lite"/>
    </source>
</evidence>
<comment type="caution">
    <text evidence="2">The sequence shown here is derived from an EMBL/GenBank/DDBJ whole genome shotgun (WGS) entry which is preliminary data.</text>
</comment>
<feature type="compositionally biased region" description="Polar residues" evidence="1">
    <location>
        <begin position="101"/>
        <end position="113"/>
    </location>
</feature>
<reference evidence="2" key="1">
    <citation type="journal article" date="2013" name="Environ. Microbiol.">
        <title>Microbiota from the distal guts of lean and obese adolescents exhibit partial functional redundancy besides clear differences in community structure.</title>
        <authorList>
            <person name="Ferrer M."/>
            <person name="Ruiz A."/>
            <person name="Lanza F."/>
            <person name="Haange S.B."/>
            <person name="Oberbach A."/>
            <person name="Till H."/>
            <person name="Bargiela R."/>
            <person name="Campoy C."/>
            <person name="Segura M.T."/>
            <person name="Richter M."/>
            <person name="von Bergen M."/>
            <person name="Seifert J."/>
            <person name="Suarez A."/>
        </authorList>
    </citation>
    <scope>NUCLEOTIDE SEQUENCE</scope>
</reference>
<sequence>MRGNKNKGIVKVLGIGLTAAVLSFTMTGVAENAVTGAVSGKSVSDGLRQLTALSVMLAVPVNEFDGRDEDAVSSEPCTEKPDNETKTEKQEQQEQKVPATDNPSSSTEDTSGETLVPVDAPADVKTRLISVNIRKDKDDLTQYTAKDGTVKEKHYGKIGGDNVIDLENGQIRNCTKLPSELIGAEAEKKPSVTLSDSNEPQVLIIHTHTTESYERDSDGYYDTGYDGRSLCPANS</sequence>